<dbReference type="InterPro" id="IPR054194">
    <property type="entry name" value="DUF6899"/>
</dbReference>
<dbReference type="Pfam" id="PF21840">
    <property type="entry name" value="DUF6899"/>
    <property type="match status" value="1"/>
</dbReference>
<sequence>MPYISKDSRAEHDDEINELAIKLNELENDELSGHLNYVFFRLAGLLCQEDDLSYARMAVVSSAMSEAQAEFRRRVMAPYENEKIKENGDVKL</sequence>
<organism evidence="1">
    <name type="scientific">marine sediment metagenome</name>
    <dbReference type="NCBI Taxonomy" id="412755"/>
    <lineage>
        <taxon>unclassified sequences</taxon>
        <taxon>metagenomes</taxon>
        <taxon>ecological metagenomes</taxon>
    </lineage>
</organism>
<name>A0A0F9VYT0_9ZZZZ</name>
<proteinExistence type="predicted"/>
<evidence type="ECO:0000313" key="1">
    <source>
        <dbReference type="EMBL" id="KKN70878.1"/>
    </source>
</evidence>
<reference evidence="1" key="1">
    <citation type="journal article" date="2015" name="Nature">
        <title>Complex archaea that bridge the gap between prokaryotes and eukaryotes.</title>
        <authorList>
            <person name="Spang A."/>
            <person name="Saw J.H."/>
            <person name="Jorgensen S.L."/>
            <person name="Zaremba-Niedzwiedzka K."/>
            <person name="Martijn J."/>
            <person name="Lind A.E."/>
            <person name="van Eijk R."/>
            <person name="Schleper C."/>
            <person name="Guy L."/>
            <person name="Ettema T.J."/>
        </authorList>
    </citation>
    <scope>NUCLEOTIDE SEQUENCE</scope>
</reference>
<gene>
    <name evidence="1" type="ORF">LCGC14_0426610</name>
</gene>
<protein>
    <submittedName>
        <fullName evidence="1">Uncharacterized protein</fullName>
    </submittedName>
</protein>
<comment type="caution">
    <text evidence="1">The sequence shown here is derived from an EMBL/GenBank/DDBJ whole genome shotgun (WGS) entry which is preliminary data.</text>
</comment>
<dbReference type="AlphaFoldDB" id="A0A0F9VYT0"/>
<accession>A0A0F9VYT0</accession>
<dbReference type="EMBL" id="LAZR01000395">
    <property type="protein sequence ID" value="KKN70878.1"/>
    <property type="molecule type" value="Genomic_DNA"/>
</dbReference>